<protein>
    <recommendedName>
        <fullName evidence="4">RING-type E3 ubiquitin transferase</fullName>
        <ecNumber evidence="4">2.3.2.27</ecNumber>
    </recommendedName>
</protein>
<dbReference type="Proteomes" id="UP000002051">
    <property type="component" value="Chromosome 5"/>
</dbReference>
<name>G7KFT6_MEDTR</name>
<evidence type="ECO:0000256" key="8">
    <source>
        <dbReference type="ARBA" id="ARBA00022786"/>
    </source>
</evidence>
<evidence type="ECO:0000256" key="4">
    <source>
        <dbReference type="ARBA" id="ARBA00012483"/>
    </source>
</evidence>
<keyword evidence="6" id="KW-0479">Metal-binding</keyword>
<evidence type="ECO:0000256" key="10">
    <source>
        <dbReference type="ARBA" id="ARBA00024004"/>
    </source>
</evidence>
<keyword evidence="8" id="KW-0833">Ubl conjugation pathway</keyword>
<dbReference type="GO" id="GO:0008270">
    <property type="term" value="F:zinc ion binding"/>
    <property type="evidence" value="ECO:0007669"/>
    <property type="project" value="UniProtKB-KW"/>
</dbReference>
<keyword evidence="9" id="KW-0862">Zinc</keyword>
<evidence type="ECO:0000256" key="3">
    <source>
        <dbReference type="ARBA" id="ARBA00009119"/>
    </source>
</evidence>
<evidence type="ECO:0000313" key="15">
    <source>
        <dbReference type="Proteomes" id="UP000002051"/>
    </source>
</evidence>
<evidence type="ECO:0000313" key="13">
    <source>
        <dbReference type="EMBL" id="AES99123.2"/>
    </source>
</evidence>
<proteinExistence type="inferred from homology"/>
<dbReference type="InterPro" id="IPR013083">
    <property type="entry name" value="Znf_RING/FYVE/PHD"/>
</dbReference>
<dbReference type="PROSITE" id="PS51081">
    <property type="entry name" value="ZF_SIAH"/>
    <property type="match status" value="1"/>
</dbReference>
<dbReference type="InterPro" id="IPR044286">
    <property type="entry name" value="SINL_plant"/>
</dbReference>
<dbReference type="PANTHER" id="PTHR46632:SF32">
    <property type="entry name" value="SIAH-TYPE DOMAIN-CONTAINING PROTEIN"/>
    <property type="match status" value="1"/>
</dbReference>
<evidence type="ECO:0000313" key="14">
    <source>
        <dbReference type="EnsemblPlants" id="AES99123"/>
    </source>
</evidence>
<dbReference type="SUPFAM" id="SSF49599">
    <property type="entry name" value="TRAF domain-like"/>
    <property type="match status" value="1"/>
</dbReference>
<evidence type="ECO:0000256" key="5">
    <source>
        <dbReference type="ARBA" id="ARBA00022679"/>
    </source>
</evidence>
<dbReference type="eggNOG" id="KOG3002">
    <property type="taxonomic scope" value="Eukaryota"/>
</dbReference>
<feature type="domain" description="SIAH-type" evidence="12">
    <location>
        <begin position="74"/>
        <end position="132"/>
    </location>
</feature>
<reference evidence="14" key="3">
    <citation type="submission" date="2015-04" db="UniProtKB">
        <authorList>
            <consortium name="EnsemblPlants"/>
        </authorList>
    </citation>
    <scope>IDENTIFICATION</scope>
    <source>
        <strain evidence="14">cv. Jemalong A17</strain>
    </source>
</reference>
<comment type="function">
    <text evidence="10">E3 ubiquitin-protein ligase that mediates ubiquitination and subsequent proteasomal degradation of target proteins. E3 ubiquitin ligases accept ubiquitin from an E2 ubiquitin-conjugating enzyme in the form of a thioester and then directly transfers the ubiquitin to targeted substrates. It probably triggers the ubiquitin-mediated degradation of different substrates.</text>
</comment>
<evidence type="ECO:0000256" key="6">
    <source>
        <dbReference type="ARBA" id="ARBA00022723"/>
    </source>
</evidence>
<evidence type="ECO:0000256" key="7">
    <source>
        <dbReference type="ARBA" id="ARBA00022771"/>
    </source>
</evidence>
<evidence type="ECO:0000256" key="9">
    <source>
        <dbReference type="ARBA" id="ARBA00022833"/>
    </source>
</evidence>
<organism evidence="13 15">
    <name type="scientific">Medicago truncatula</name>
    <name type="common">Barrel medic</name>
    <name type="synonym">Medicago tribuloides</name>
    <dbReference type="NCBI Taxonomy" id="3880"/>
    <lineage>
        <taxon>Eukaryota</taxon>
        <taxon>Viridiplantae</taxon>
        <taxon>Streptophyta</taxon>
        <taxon>Embryophyta</taxon>
        <taxon>Tracheophyta</taxon>
        <taxon>Spermatophyta</taxon>
        <taxon>Magnoliopsida</taxon>
        <taxon>eudicotyledons</taxon>
        <taxon>Gunneridae</taxon>
        <taxon>Pentapetalae</taxon>
        <taxon>rosids</taxon>
        <taxon>fabids</taxon>
        <taxon>Fabales</taxon>
        <taxon>Fabaceae</taxon>
        <taxon>Papilionoideae</taxon>
        <taxon>50 kb inversion clade</taxon>
        <taxon>NPAAA clade</taxon>
        <taxon>Hologalegina</taxon>
        <taxon>IRL clade</taxon>
        <taxon>Trifolieae</taxon>
        <taxon>Medicago</taxon>
    </lineage>
</organism>
<dbReference type="UniPathway" id="UPA00143"/>
<dbReference type="EC" id="2.3.2.27" evidence="4"/>
<dbReference type="PaxDb" id="3880-AES99123"/>
<reference evidence="13 15" key="1">
    <citation type="journal article" date="2011" name="Nature">
        <title>The Medicago genome provides insight into the evolution of rhizobial symbioses.</title>
        <authorList>
            <person name="Young N.D."/>
            <person name="Debelle F."/>
            <person name="Oldroyd G.E."/>
            <person name="Geurts R."/>
            <person name="Cannon S.B."/>
            <person name="Udvardi M.K."/>
            <person name="Benedito V.A."/>
            <person name="Mayer K.F."/>
            <person name="Gouzy J."/>
            <person name="Schoof H."/>
            <person name="Van de Peer Y."/>
            <person name="Proost S."/>
            <person name="Cook D.R."/>
            <person name="Meyers B.C."/>
            <person name="Spannagl M."/>
            <person name="Cheung F."/>
            <person name="De Mita S."/>
            <person name="Krishnakumar V."/>
            <person name="Gundlach H."/>
            <person name="Zhou S."/>
            <person name="Mudge J."/>
            <person name="Bharti A.K."/>
            <person name="Murray J.D."/>
            <person name="Naoumkina M.A."/>
            <person name="Rosen B."/>
            <person name="Silverstein K.A."/>
            <person name="Tang H."/>
            <person name="Rombauts S."/>
            <person name="Zhao P.X."/>
            <person name="Zhou P."/>
            <person name="Barbe V."/>
            <person name="Bardou P."/>
            <person name="Bechner M."/>
            <person name="Bellec A."/>
            <person name="Berger A."/>
            <person name="Berges H."/>
            <person name="Bidwell S."/>
            <person name="Bisseling T."/>
            <person name="Choisne N."/>
            <person name="Couloux A."/>
            <person name="Denny R."/>
            <person name="Deshpande S."/>
            <person name="Dai X."/>
            <person name="Doyle J.J."/>
            <person name="Dudez A.M."/>
            <person name="Farmer A.D."/>
            <person name="Fouteau S."/>
            <person name="Franken C."/>
            <person name="Gibelin C."/>
            <person name="Gish J."/>
            <person name="Goldstein S."/>
            <person name="Gonzalez A.J."/>
            <person name="Green P.J."/>
            <person name="Hallab A."/>
            <person name="Hartog M."/>
            <person name="Hua A."/>
            <person name="Humphray S.J."/>
            <person name="Jeong D.H."/>
            <person name="Jing Y."/>
            <person name="Jocker A."/>
            <person name="Kenton S.M."/>
            <person name="Kim D.J."/>
            <person name="Klee K."/>
            <person name="Lai H."/>
            <person name="Lang C."/>
            <person name="Lin S."/>
            <person name="Macmil S.L."/>
            <person name="Magdelenat G."/>
            <person name="Matthews L."/>
            <person name="McCorrison J."/>
            <person name="Monaghan E.L."/>
            <person name="Mun J.H."/>
            <person name="Najar F.Z."/>
            <person name="Nicholson C."/>
            <person name="Noirot C."/>
            <person name="O'Bleness M."/>
            <person name="Paule C.R."/>
            <person name="Poulain J."/>
            <person name="Prion F."/>
            <person name="Qin B."/>
            <person name="Qu C."/>
            <person name="Retzel E.F."/>
            <person name="Riddle C."/>
            <person name="Sallet E."/>
            <person name="Samain S."/>
            <person name="Samson N."/>
            <person name="Sanders I."/>
            <person name="Saurat O."/>
            <person name="Scarpelli C."/>
            <person name="Schiex T."/>
            <person name="Segurens B."/>
            <person name="Severin A.J."/>
            <person name="Sherrier D.J."/>
            <person name="Shi R."/>
            <person name="Sims S."/>
            <person name="Singer S.R."/>
            <person name="Sinharoy S."/>
            <person name="Sterck L."/>
            <person name="Viollet A."/>
            <person name="Wang B.B."/>
            <person name="Wang K."/>
            <person name="Wang M."/>
            <person name="Wang X."/>
            <person name="Warfsmann J."/>
            <person name="Weissenbach J."/>
            <person name="White D.D."/>
            <person name="White J.D."/>
            <person name="Wiley G.B."/>
            <person name="Wincker P."/>
            <person name="Xing Y."/>
            <person name="Yang L."/>
            <person name="Yao Z."/>
            <person name="Ying F."/>
            <person name="Zhai J."/>
            <person name="Zhou L."/>
            <person name="Zuber A."/>
            <person name="Denarie J."/>
            <person name="Dixon R.A."/>
            <person name="May G.D."/>
            <person name="Schwartz D.C."/>
            <person name="Rogers J."/>
            <person name="Quetier F."/>
            <person name="Town C.D."/>
            <person name="Roe B.A."/>
        </authorList>
    </citation>
    <scope>NUCLEOTIDE SEQUENCE [LARGE SCALE GENOMIC DNA]</scope>
    <source>
        <strain evidence="13">A17</strain>
        <strain evidence="14 15">cv. Jemalong A17</strain>
    </source>
</reference>
<dbReference type="PANTHER" id="PTHR46632">
    <property type="entry name" value="E3 UBIQUITIN-PROTEIN LIGASE SINA-LIKE 4"/>
    <property type="match status" value="1"/>
</dbReference>
<dbReference type="InterPro" id="IPR049548">
    <property type="entry name" value="Sina-like_RING"/>
</dbReference>
<dbReference type="Pfam" id="PF21362">
    <property type="entry name" value="Sina_RING"/>
    <property type="match status" value="1"/>
</dbReference>
<gene>
    <name evidence="13" type="ordered locus">MTR_5g076820</name>
</gene>
<comment type="pathway">
    <text evidence="2">Protein modification; protein ubiquitination.</text>
</comment>
<keyword evidence="5" id="KW-0808">Transferase</keyword>
<keyword evidence="7 11" id="KW-0863">Zinc-finger</keyword>
<evidence type="ECO:0000256" key="11">
    <source>
        <dbReference type="PROSITE-ProRule" id="PRU00455"/>
    </source>
</evidence>
<evidence type="ECO:0000259" key="12">
    <source>
        <dbReference type="PROSITE" id="PS51081"/>
    </source>
</evidence>
<accession>G7KFT6</accession>
<dbReference type="AlphaFoldDB" id="G7KFT6"/>
<dbReference type="EMBL" id="CM001221">
    <property type="protein sequence ID" value="AES99123.2"/>
    <property type="molecule type" value="Genomic_DNA"/>
</dbReference>
<comment type="similarity">
    <text evidence="3">Belongs to the SINA (Seven in absentia) family.</text>
</comment>
<dbReference type="GO" id="GO:0061630">
    <property type="term" value="F:ubiquitin protein ligase activity"/>
    <property type="evidence" value="ECO:0007669"/>
    <property type="project" value="UniProtKB-EC"/>
</dbReference>
<accession>A0A0C3XQ36</accession>
<keyword evidence="15" id="KW-1185">Reference proteome</keyword>
<evidence type="ECO:0000256" key="1">
    <source>
        <dbReference type="ARBA" id="ARBA00000900"/>
    </source>
</evidence>
<dbReference type="Gene3D" id="3.30.40.10">
    <property type="entry name" value="Zinc/RING finger domain, C3HC4 (zinc finger)"/>
    <property type="match status" value="1"/>
</dbReference>
<comment type="catalytic activity">
    <reaction evidence="1">
        <text>S-ubiquitinyl-[E2 ubiquitin-conjugating enzyme]-L-cysteine + [acceptor protein]-L-lysine = [E2 ubiquitin-conjugating enzyme]-L-cysteine + N(6)-ubiquitinyl-[acceptor protein]-L-lysine.</text>
        <dbReference type="EC" id="2.3.2.27"/>
    </reaction>
</comment>
<dbReference type="EnsemblPlants" id="AES99123">
    <property type="protein sequence ID" value="AES99123"/>
    <property type="gene ID" value="MTR_5g076820"/>
</dbReference>
<evidence type="ECO:0000256" key="2">
    <source>
        <dbReference type="ARBA" id="ARBA00004906"/>
    </source>
</evidence>
<reference evidence="13 15" key="2">
    <citation type="journal article" date="2014" name="BMC Genomics">
        <title>An improved genome release (version Mt4.0) for the model legume Medicago truncatula.</title>
        <authorList>
            <person name="Tang H."/>
            <person name="Krishnakumar V."/>
            <person name="Bidwell S."/>
            <person name="Rosen B."/>
            <person name="Chan A."/>
            <person name="Zhou S."/>
            <person name="Gentzbittel L."/>
            <person name="Childs K.L."/>
            <person name="Yandell M."/>
            <person name="Gundlach H."/>
            <person name="Mayer K.F."/>
            <person name="Schwartz D.C."/>
            <person name="Town C.D."/>
        </authorList>
    </citation>
    <scope>GENOME REANNOTATION</scope>
    <source>
        <strain evidence="14 15">cv. Jemalong A17</strain>
    </source>
</reference>
<dbReference type="HOGENOM" id="CLU_040603_2_1_1"/>
<dbReference type="GO" id="GO:0016567">
    <property type="term" value="P:protein ubiquitination"/>
    <property type="evidence" value="ECO:0007669"/>
    <property type="project" value="UniProtKB-UniPathway"/>
</dbReference>
<sequence length="293" mass="32945">MHQTPGLYHFSPLIISNWLLNCSKCFHRLTIPVSQCDNGHIVCSTCSPKLRNKCWCSLPISSKHCKAIENLMLSIEISCPNAEHGCRVKISYIGNRKHEDECIYVLCYCPILGCGFAATSEVLSNHFSRKHRNSQIKFNYGHSFIVSLKSNDQAIVLQEENDGKLFILNNSTILLGNAVYICCIGPNSSESEYSYDILARSQTCKLKLQSFVKNVQQFTLATLPSELLVIPVGSSEPLKLEICISYITPMMEISINMPGKIKIIPLRVKISDTIVNVKKKFFTRKGSQYTNNV</sequence>
<dbReference type="InterPro" id="IPR013010">
    <property type="entry name" value="Znf_SIAH"/>
</dbReference>